<name>A0A137RKJ7_9FLAO</name>
<dbReference type="STRING" id="1548749.LS48_04805"/>
<dbReference type="SUPFAM" id="SSF53300">
    <property type="entry name" value="vWA-like"/>
    <property type="match status" value="1"/>
</dbReference>
<dbReference type="SMART" id="SM00327">
    <property type="entry name" value="VWA"/>
    <property type="match status" value="1"/>
</dbReference>
<dbReference type="InterPro" id="IPR024163">
    <property type="entry name" value="Aerotolerance_reg_N"/>
</dbReference>
<dbReference type="OrthoDB" id="6206554at2"/>
<dbReference type="PANTHER" id="PTHR22550:SF5">
    <property type="entry name" value="LEUCINE ZIPPER PROTEIN 4"/>
    <property type="match status" value="1"/>
</dbReference>
<evidence type="ECO:0000256" key="1">
    <source>
        <dbReference type="ARBA" id="ARBA00022475"/>
    </source>
</evidence>
<dbReference type="InterPro" id="IPR002035">
    <property type="entry name" value="VWF_A"/>
</dbReference>
<dbReference type="InterPro" id="IPR036465">
    <property type="entry name" value="vWFA_dom_sf"/>
</dbReference>
<reference evidence="8" key="1">
    <citation type="submission" date="2014-10" db="EMBL/GenBank/DDBJ databases">
        <title>Genome sequencing of Vitellibacter sp. D-24.</title>
        <authorList>
            <person name="Thevarajoo S."/>
            <person name="Selvaratnam C."/>
            <person name="Goh K.M."/>
            <person name="Chong C.S."/>
        </authorList>
    </citation>
    <scope>NUCLEOTIDE SEQUENCE [LARGE SCALE GENOMIC DNA]</scope>
    <source>
        <strain evidence="8">D-24</strain>
    </source>
</reference>
<evidence type="ECO:0000313" key="8">
    <source>
        <dbReference type="Proteomes" id="UP000070138"/>
    </source>
</evidence>
<sequence>MGSNFEFVNPQFFWLFLLLPVLVLWYLWKRKQQTASLKISSVSGFKSGKNWLARLKPLLFVLRLLALSALIIAMARPRTVDESTKTKTTRGIDIVMAIDVSASMLARDLKPNRLEALKTVAARFINGRPNDRIGLVEYAGESYTRTPLTSDKTIVLSSLKNITYNTTIEGGTAIGSGLATAVNRLKESRAKSKVIILLTDGVNNTGFIDPKIASELAVEFGIKVYTIGLGSNGMAMSPIGIRPDGGFQYGNVQVEIDEALLKEIAEKTGGQYFRATSTTKLEQIYEEINKLEKTDIEEFKYTHYDEMFRPWAIFALILIGFEFLLRTTIFKGFL</sequence>
<dbReference type="AlphaFoldDB" id="A0A137RKJ7"/>
<dbReference type="RefSeq" id="WP_062620493.1">
    <property type="nucleotide sequence ID" value="NZ_JRWG01000002.1"/>
</dbReference>
<feature type="domain" description="VWFA" evidence="6">
    <location>
        <begin position="93"/>
        <end position="288"/>
    </location>
</feature>
<feature type="transmembrane region" description="Helical" evidence="5">
    <location>
        <begin position="308"/>
        <end position="325"/>
    </location>
</feature>
<evidence type="ECO:0000313" key="7">
    <source>
        <dbReference type="EMBL" id="KXO00707.1"/>
    </source>
</evidence>
<protein>
    <submittedName>
        <fullName evidence="7">Aerotolerance regulator BatA</fullName>
    </submittedName>
</protein>
<feature type="transmembrane region" description="Helical" evidence="5">
    <location>
        <begin position="12"/>
        <end position="28"/>
    </location>
</feature>
<dbReference type="InterPro" id="IPR050768">
    <property type="entry name" value="UPF0353/GerABKA_families"/>
</dbReference>
<keyword evidence="2 5" id="KW-0812">Transmembrane</keyword>
<keyword evidence="3 5" id="KW-1133">Transmembrane helix</keyword>
<dbReference type="PANTHER" id="PTHR22550">
    <property type="entry name" value="SPORE GERMINATION PROTEIN"/>
    <property type="match status" value="1"/>
</dbReference>
<dbReference type="PROSITE" id="PS50234">
    <property type="entry name" value="VWFA"/>
    <property type="match status" value="1"/>
</dbReference>
<dbReference type="PATRIC" id="fig|1548749.3.peg.1012"/>
<organism evidence="7 8">
    <name type="scientific">Aequorivita aquimaris</name>
    <dbReference type="NCBI Taxonomy" id="1548749"/>
    <lineage>
        <taxon>Bacteria</taxon>
        <taxon>Pseudomonadati</taxon>
        <taxon>Bacteroidota</taxon>
        <taxon>Flavobacteriia</taxon>
        <taxon>Flavobacteriales</taxon>
        <taxon>Flavobacteriaceae</taxon>
        <taxon>Aequorivita</taxon>
    </lineage>
</organism>
<dbReference type="Pfam" id="PF00092">
    <property type="entry name" value="VWA"/>
    <property type="match status" value="1"/>
</dbReference>
<keyword evidence="8" id="KW-1185">Reference proteome</keyword>
<reference evidence="7 8" key="2">
    <citation type="journal article" date="2016" name="Int. J. Syst. Evol. Microbiol.">
        <title>Vitellibacter aquimaris sp. nov., a marine bacterium isolated from seawater.</title>
        <authorList>
            <person name="Thevarajoo S."/>
            <person name="Selvaratnam C."/>
            <person name="Goh K.M."/>
            <person name="Hong K.W."/>
            <person name="Chan X.Y."/>
            <person name="Chan K.G."/>
            <person name="Chong C.S."/>
        </authorList>
    </citation>
    <scope>NUCLEOTIDE SEQUENCE [LARGE SCALE GENOMIC DNA]</scope>
    <source>
        <strain evidence="7 8">D-24</strain>
    </source>
</reference>
<comment type="caution">
    <text evidence="7">The sequence shown here is derived from an EMBL/GenBank/DDBJ whole genome shotgun (WGS) entry which is preliminary data.</text>
</comment>
<evidence type="ECO:0000256" key="3">
    <source>
        <dbReference type="ARBA" id="ARBA00022989"/>
    </source>
</evidence>
<proteinExistence type="predicted"/>
<dbReference type="CDD" id="cd01467">
    <property type="entry name" value="vWA_BatA_type"/>
    <property type="match status" value="1"/>
</dbReference>
<keyword evidence="4 5" id="KW-0472">Membrane</keyword>
<dbReference type="Pfam" id="PF07584">
    <property type="entry name" value="BatA"/>
    <property type="match status" value="1"/>
</dbReference>
<evidence type="ECO:0000256" key="5">
    <source>
        <dbReference type="SAM" id="Phobius"/>
    </source>
</evidence>
<dbReference type="EMBL" id="JRWG01000002">
    <property type="protein sequence ID" value="KXO00707.1"/>
    <property type="molecule type" value="Genomic_DNA"/>
</dbReference>
<evidence type="ECO:0000256" key="4">
    <source>
        <dbReference type="ARBA" id="ARBA00023136"/>
    </source>
</evidence>
<dbReference type="InterPro" id="IPR033881">
    <property type="entry name" value="vWA_BatA_type"/>
</dbReference>
<gene>
    <name evidence="7" type="ORF">LS48_04805</name>
</gene>
<accession>A0A137RKJ7</accession>
<evidence type="ECO:0000259" key="6">
    <source>
        <dbReference type="PROSITE" id="PS50234"/>
    </source>
</evidence>
<keyword evidence="1" id="KW-1003">Cell membrane</keyword>
<dbReference type="Proteomes" id="UP000070138">
    <property type="component" value="Unassembled WGS sequence"/>
</dbReference>
<dbReference type="Gene3D" id="3.40.50.410">
    <property type="entry name" value="von Willebrand factor, type A domain"/>
    <property type="match status" value="1"/>
</dbReference>
<evidence type="ECO:0000256" key="2">
    <source>
        <dbReference type="ARBA" id="ARBA00022692"/>
    </source>
</evidence>